<proteinExistence type="predicted"/>
<dbReference type="EMBL" id="VUJU01006065">
    <property type="protein sequence ID" value="KAF0749521.1"/>
    <property type="molecule type" value="Genomic_DNA"/>
</dbReference>
<keyword evidence="1" id="KW-0808">Transferase</keyword>
<name>A0A6G0Y5F8_APHCR</name>
<comment type="caution">
    <text evidence="1">The sequence shown here is derived from an EMBL/GenBank/DDBJ whole genome shotgun (WGS) entry which is preliminary data.</text>
</comment>
<gene>
    <name evidence="1" type="ORF">FWK35_00019204</name>
</gene>
<keyword evidence="1" id="KW-0548">Nucleotidyltransferase</keyword>
<dbReference type="AlphaFoldDB" id="A0A6G0Y5F8"/>
<protein>
    <submittedName>
        <fullName evidence="1">Putative RNA-directed DNA polymerase from transposon X-element</fullName>
    </submittedName>
</protein>
<dbReference type="GO" id="GO:0003964">
    <property type="term" value="F:RNA-directed DNA polymerase activity"/>
    <property type="evidence" value="ECO:0007669"/>
    <property type="project" value="UniProtKB-KW"/>
</dbReference>
<reference evidence="1 2" key="1">
    <citation type="submission" date="2019-08" db="EMBL/GenBank/DDBJ databases">
        <title>Whole genome of Aphis craccivora.</title>
        <authorList>
            <person name="Voronova N.V."/>
            <person name="Shulinski R.S."/>
            <person name="Bandarenka Y.V."/>
            <person name="Zhorov D.G."/>
            <person name="Warner D."/>
        </authorList>
    </citation>
    <scope>NUCLEOTIDE SEQUENCE [LARGE SCALE GENOMIC DNA]</scope>
    <source>
        <strain evidence="1">180601</strain>
        <tissue evidence="1">Whole Body</tissue>
    </source>
</reference>
<keyword evidence="2" id="KW-1185">Reference proteome</keyword>
<keyword evidence="1" id="KW-0695">RNA-directed DNA polymerase</keyword>
<evidence type="ECO:0000313" key="1">
    <source>
        <dbReference type="EMBL" id="KAF0749521.1"/>
    </source>
</evidence>
<evidence type="ECO:0000313" key="2">
    <source>
        <dbReference type="Proteomes" id="UP000478052"/>
    </source>
</evidence>
<sequence>MYSRAVPTCPLFLYCCSSKTNHCKYKKFSPNVYVSVIYIHLNFQNFLTLLSHKLSKNIFKINATSFDHPAIWIGKSNEIPQGNDSLSIHYNVYTFDLPGTSHTSSAIYIDDTVFKVSNKDPNIDAYNILYHKSDLKLFNLFFQTNGKLI</sequence>
<accession>A0A6G0Y5F8</accession>
<dbReference type="Proteomes" id="UP000478052">
    <property type="component" value="Unassembled WGS sequence"/>
</dbReference>
<organism evidence="1 2">
    <name type="scientific">Aphis craccivora</name>
    <name type="common">Cowpea aphid</name>
    <dbReference type="NCBI Taxonomy" id="307492"/>
    <lineage>
        <taxon>Eukaryota</taxon>
        <taxon>Metazoa</taxon>
        <taxon>Ecdysozoa</taxon>
        <taxon>Arthropoda</taxon>
        <taxon>Hexapoda</taxon>
        <taxon>Insecta</taxon>
        <taxon>Pterygota</taxon>
        <taxon>Neoptera</taxon>
        <taxon>Paraneoptera</taxon>
        <taxon>Hemiptera</taxon>
        <taxon>Sternorrhyncha</taxon>
        <taxon>Aphidomorpha</taxon>
        <taxon>Aphidoidea</taxon>
        <taxon>Aphididae</taxon>
        <taxon>Aphidini</taxon>
        <taxon>Aphis</taxon>
        <taxon>Aphis</taxon>
    </lineage>
</organism>